<comment type="caution">
    <text evidence="1">The sequence shown here is derived from an EMBL/GenBank/DDBJ whole genome shotgun (WGS) entry which is preliminary data.</text>
</comment>
<accession>A0A7J0FZ40</accession>
<gene>
    <name evidence="1" type="ORF">Acr_16g0005700</name>
</gene>
<protein>
    <submittedName>
        <fullName evidence="1">Uncharacterized protein</fullName>
    </submittedName>
</protein>
<organism evidence="1 2">
    <name type="scientific">Actinidia rufa</name>
    <dbReference type="NCBI Taxonomy" id="165716"/>
    <lineage>
        <taxon>Eukaryota</taxon>
        <taxon>Viridiplantae</taxon>
        <taxon>Streptophyta</taxon>
        <taxon>Embryophyta</taxon>
        <taxon>Tracheophyta</taxon>
        <taxon>Spermatophyta</taxon>
        <taxon>Magnoliopsida</taxon>
        <taxon>eudicotyledons</taxon>
        <taxon>Gunneridae</taxon>
        <taxon>Pentapetalae</taxon>
        <taxon>asterids</taxon>
        <taxon>Ericales</taxon>
        <taxon>Actinidiaceae</taxon>
        <taxon>Actinidia</taxon>
    </lineage>
</organism>
<dbReference type="AlphaFoldDB" id="A0A7J0FZ40"/>
<name>A0A7J0FZ40_9ERIC</name>
<reference evidence="1 2" key="1">
    <citation type="submission" date="2019-07" db="EMBL/GenBank/DDBJ databases">
        <title>De Novo Assembly of kiwifruit Actinidia rufa.</title>
        <authorList>
            <person name="Sugita-Konishi S."/>
            <person name="Sato K."/>
            <person name="Mori E."/>
            <person name="Abe Y."/>
            <person name="Kisaki G."/>
            <person name="Hamano K."/>
            <person name="Suezawa K."/>
            <person name="Otani M."/>
            <person name="Fukuda T."/>
            <person name="Manabe T."/>
            <person name="Gomi K."/>
            <person name="Tabuchi M."/>
            <person name="Akimitsu K."/>
            <person name="Kataoka I."/>
        </authorList>
    </citation>
    <scope>NUCLEOTIDE SEQUENCE [LARGE SCALE GENOMIC DNA]</scope>
    <source>
        <strain evidence="2">cv. Fuchu</strain>
    </source>
</reference>
<evidence type="ECO:0000313" key="2">
    <source>
        <dbReference type="Proteomes" id="UP000585474"/>
    </source>
</evidence>
<keyword evidence="2" id="KW-1185">Reference proteome</keyword>
<evidence type="ECO:0000313" key="1">
    <source>
        <dbReference type="EMBL" id="GFZ03946.1"/>
    </source>
</evidence>
<sequence>MSLMGRASGKVLDRYRGDNVLEAEAGHSFLYFQWPRGIGKGGTRYRLLGWVGWCLFFCKVRLRKRGQDRDLAHLEDHCTLLYQQLSVRAGVDHLAWTVSWSGKLVQGKVFGGAALGERGGPFCRKGICAVDAPSKDAFFVWNAAPKKILMIDNLIKRQRVYATGGVYANMMVKMVKYLFIHCRVVRDMWGTVVNYLLTNVAWHGSVPTRQFQLDNIMLQEKPIRLGRGFIASGNGG</sequence>
<dbReference type="Proteomes" id="UP000585474">
    <property type="component" value="Unassembled WGS sequence"/>
</dbReference>
<proteinExistence type="predicted"/>
<dbReference type="EMBL" id="BJWL01000016">
    <property type="protein sequence ID" value="GFZ03946.1"/>
    <property type="molecule type" value="Genomic_DNA"/>
</dbReference>